<protein>
    <submittedName>
        <fullName evidence="2">Uncharacterized protein</fullName>
    </submittedName>
</protein>
<evidence type="ECO:0000313" key="3">
    <source>
        <dbReference type="Proteomes" id="UP000237684"/>
    </source>
</evidence>
<accession>A0A2S8SQI5</accession>
<dbReference type="EMBL" id="NIGF01000016">
    <property type="protein sequence ID" value="PQV63048.1"/>
    <property type="molecule type" value="Genomic_DNA"/>
</dbReference>
<evidence type="ECO:0000313" key="2">
    <source>
        <dbReference type="EMBL" id="PQV63048.1"/>
    </source>
</evidence>
<keyword evidence="3" id="KW-1185">Reference proteome</keyword>
<proteinExistence type="predicted"/>
<gene>
    <name evidence="2" type="ORF">B1R32_11625</name>
</gene>
<feature type="region of interest" description="Disordered" evidence="1">
    <location>
        <begin position="1"/>
        <end position="41"/>
    </location>
</feature>
<comment type="caution">
    <text evidence="2">The sequence shown here is derived from an EMBL/GenBank/DDBJ whole genome shotgun (WGS) entry which is preliminary data.</text>
</comment>
<dbReference type="AlphaFoldDB" id="A0A2S8SQI5"/>
<sequence>MKKSSKKSLEKRGILIAGRAQNASGVQVHADKRRPPRNLEKQRLKLQVQHETARNRGPFHFLWNSRYFTAVAVTSLPFRRPYSGWNRELKSRRRRRWVLILRGAAHRRDSPEPRLSFRLFPCRAA</sequence>
<reference evidence="2 3" key="1">
    <citation type="journal article" date="2018" name="Syst. Appl. Microbiol.">
        <title>Abditibacterium utsteinense sp. nov., the first cultivated member of candidate phylum FBP, isolated from ice-free Antarctic soil samples.</title>
        <authorList>
            <person name="Tahon G."/>
            <person name="Tytgat B."/>
            <person name="Lebbe L."/>
            <person name="Carlier A."/>
            <person name="Willems A."/>
        </authorList>
    </citation>
    <scope>NUCLEOTIDE SEQUENCE [LARGE SCALE GENOMIC DNA]</scope>
    <source>
        <strain evidence="2 3">LMG 29911</strain>
    </source>
</reference>
<organism evidence="2 3">
    <name type="scientific">Abditibacterium utsteinense</name>
    <dbReference type="NCBI Taxonomy" id="1960156"/>
    <lineage>
        <taxon>Bacteria</taxon>
        <taxon>Pseudomonadati</taxon>
        <taxon>Abditibacteriota</taxon>
        <taxon>Abditibacteriia</taxon>
        <taxon>Abditibacteriales</taxon>
        <taxon>Abditibacteriaceae</taxon>
        <taxon>Abditibacterium</taxon>
    </lineage>
</organism>
<dbReference type="InParanoid" id="A0A2S8SQI5"/>
<dbReference type="Proteomes" id="UP000237684">
    <property type="component" value="Unassembled WGS sequence"/>
</dbReference>
<evidence type="ECO:0000256" key="1">
    <source>
        <dbReference type="SAM" id="MobiDB-lite"/>
    </source>
</evidence>
<name>A0A2S8SQI5_9BACT</name>